<evidence type="ECO:0000313" key="2">
    <source>
        <dbReference type="EMBL" id="MDC7695431.1"/>
    </source>
</evidence>
<organism evidence="2 3">
    <name type="scientific">Asticcacaulis currens</name>
    <dbReference type="NCBI Taxonomy" id="2984210"/>
    <lineage>
        <taxon>Bacteria</taxon>
        <taxon>Pseudomonadati</taxon>
        <taxon>Pseudomonadota</taxon>
        <taxon>Alphaproteobacteria</taxon>
        <taxon>Caulobacterales</taxon>
        <taxon>Caulobacteraceae</taxon>
        <taxon>Asticcacaulis</taxon>
    </lineage>
</organism>
<evidence type="ECO:0000313" key="3">
    <source>
        <dbReference type="Proteomes" id="UP001216595"/>
    </source>
</evidence>
<comment type="caution">
    <text evidence="2">The sequence shown here is derived from an EMBL/GenBank/DDBJ whole genome shotgun (WGS) entry which is preliminary data.</text>
</comment>
<evidence type="ECO:0000259" key="1">
    <source>
        <dbReference type="Pfam" id="PF10091"/>
    </source>
</evidence>
<dbReference type="EMBL" id="JAQQKW010000009">
    <property type="protein sequence ID" value="MDC7695431.1"/>
    <property type="molecule type" value="Genomic_DNA"/>
</dbReference>
<dbReference type="RefSeq" id="WP_272742099.1">
    <property type="nucleotide sequence ID" value="NZ_JAQQKW010000009.1"/>
</dbReference>
<sequence>MSLLHPSRRALGRGLLGLSLLPLGACASLRSLSRAPASDPLLSDLHRRTFQFFWDVTDHRTGLTPDRWPTRTFASVAAIGFAFNAYIVGAESGYIRREQAAERTFNTLNFLYNLPQGEAASGTAGYKGYFYHFLRFDDGTRYKTCELSSIDTSLLLMGALCAGQYFDRDTPVERDIRRLSTALYERVDWTFMMRPSGRQTMGWHPEDGFIKAEWRGYNEGMMVYLLAMASPTHPIDPKAYQVWCSTYDETFGPNHGEPHLGFHALFGHQYNHVWIDYRGIADAYMRAKGLDYFENSRRATLAQRNYAIQNPMGFRDYGPDIWGFTACDGPADVKLTLDGVERQFRSYSARGPGDLHPFDDGTIAPTAALGSIMFTPVESLAAARAMQARYGADIYGQYGFFDSFNPTFVTDYPSREGHQTQRAGWVSNDYIGIDQGPILCGIENLRSGLFWRLMKGCAPLQRGLKLAGFEAVA</sequence>
<accession>A0ABT5IGW8</accession>
<feature type="domain" description="Glycoamylase-like" evidence="1">
    <location>
        <begin position="213"/>
        <end position="457"/>
    </location>
</feature>
<gene>
    <name evidence="2" type="ORF">PQU94_14210</name>
</gene>
<dbReference type="Proteomes" id="UP001216595">
    <property type="component" value="Unassembled WGS sequence"/>
</dbReference>
<dbReference type="Pfam" id="PF10091">
    <property type="entry name" value="Glycoamylase"/>
    <property type="match status" value="1"/>
</dbReference>
<dbReference type="InterPro" id="IPR016883">
    <property type="entry name" value="UCP028431"/>
</dbReference>
<name>A0ABT5IGW8_9CAUL</name>
<protein>
    <submittedName>
        <fullName evidence="2">Glucoamylase family protein</fullName>
    </submittedName>
</protein>
<reference evidence="2 3" key="1">
    <citation type="submission" date="2023-01" db="EMBL/GenBank/DDBJ databases">
        <title>Novel species of the genus Asticcacaulis isolated from rivers.</title>
        <authorList>
            <person name="Lu H."/>
        </authorList>
    </citation>
    <scope>NUCLEOTIDE SEQUENCE [LARGE SCALE GENOMIC DNA]</scope>
    <source>
        <strain evidence="2 3">DXS10W</strain>
    </source>
</reference>
<dbReference type="Gene3D" id="1.50.10.140">
    <property type="match status" value="1"/>
</dbReference>
<proteinExistence type="predicted"/>
<dbReference type="PIRSF" id="PIRSF028431">
    <property type="entry name" value="UCP028431"/>
    <property type="match status" value="1"/>
</dbReference>
<dbReference type="InterPro" id="IPR019282">
    <property type="entry name" value="Glycoamylase-like_cons_dom"/>
</dbReference>
<keyword evidence="3" id="KW-1185">Reference proteome</keyword>